<dbReference type="OrthoDB" id="244495at2759"/>
<evidence type="ECO:0008006" key="4">
    <source>
        <dbReference type="Google" id="ProtNLM"/>
    </source>
</evidence>
<dbReference type="EMBL" id="KV878894">
    <property type="protein sequence ID" value="OJJ85737.1"/>
    <property type="molecule type" value="Genomic_DNA"/>
</dbReference>
<feature type="region of interest" description="Disordered" evidence="1">
    <location>
        <begin position="1"/>
        <end position="24"/>
    </location>
</feature>
<dbReference type="VEuPathDB" id="FungiDB:ASPGLDRAFT_169182"/>
<feature type="region of interest" description="Disordered" evidence="1">
    <location>
        <begin position="340"/>
        <end position="379"/>
    </location>
</feature>
<organism evidence="2 3">
    <name type="scientific">Aspergillus glaucus CBS 516.65</name>
    <dbReference type="NCBI Taxonomy" id="1160497"/>
    <lineage>
        <taxon>Eukaryota</taxon>
        <taxon>Fungi</taxon>
        <taxon>Dikarya</taxon>
        <taxon>Ascomycota</taxon>
        <taxon>Pezizomycotina</taxon>
        <taxon>Eurotiomycetes</taxon>
        <taxon>Eurotiomycetidae</taxon>
        <taxon>Eurotiales</taxon>
        <taxon>Aspergillaceae</taxon>
        <taxon>Aspergillus</taxon>
        <taxon>Aspergillus subgen. Aspergillus</taxon>
    </lineage>
</organism>
<accession>A0A1L9VP85</accession>
<dbReference type="GO" id="GO:0019901">
    <property type="term" value="F:protein kinase binding"/>
    <property type="evidence" value="ECO:0007669"/>
    <property type="project" value="InterPro"/>
</dbReference>
<dbReference type="AlphaFoldDB" id="A0A1L9VP85"/>
<gene>
    <name evidence="2" type="ORF">ASPGLDRAFT_169182</name>
</gene>
<keyword evidence="3" id="KW-1185">Reference proteome</keyword>
<evidence type="ECO:0000313" key="3">
    <source>
        <dbReference type="Proteomes" id="UP000184300"/>
    </source>
</evidence>
<dbReference type="GO" id="GO:0005634">
    <property type="term" value="C:nucleus"/>
    <property type="evidence" value="ECO:0007669"/>
    <property type="project" value="TreeGrafter"/>
</dbReference>
<dbReference type="CDD" id="cd20557">
    <property type="entry name" value="CYCLIN_ScPCL1-like"/>
    <property type="match status" value="1"/>
</dbReference>
<dbReference type="RefSeq" id="XP_022402435.1">
    <property type="nucleotide sequence ID" value="XM_022542686.1"/>
</dbReference>
<feature type="region of interest" description="Disordered" evidence="1">
    <location>
        <begin position="384"/>
        <end position="403"/>
    </location>
</feature>
<evidence type="ECO:0000256" key="1">
    <source>
        <dbReference type="SAM" id="MobiDB-lite"/>
    </source>
</evidence>
<dbReference type="Proteomes" id="UP000184300">
    <property type="component" value="Unassembled WGS sequence"/>
</dbReference>
<dbReference type="Gene3D" id="1.10.472.10">
    <property type="entry name" value="Cyclin-like"/>
    <property type="match status" value="1"/>
</dbReference>
<dbReference type="GeneID" id="34458947"/>
<dbReference type="PANTHER" id="PTHR15615">
    <property type="match status" value="1"/>
</dbReference>
<dbReference type="PANTHER" id="PTHR15615:SF27">
    <property type="entry name" value="PHO85 CYCLIN CLG1"/>
    <property type="match status" value="1"/>
</dbReference>
<reference evidence="3" key="1">
    <citation type="journal article" date="2017" name="Genome Biol.">
        <title>Comparative genomics reveals high biological diversity and specific adaptations in the industrially and medically important fungal genus Aspergillus.</title>
        <authorList>
            <person name="de Vries R.P."/>
            <person name="Riley R."/>
            <person name="Wiebenga A."/>
            <person name="Aguilar-Osorio G."/>
            <person name="Amillis S."/>
            <person name="Uchima C.A."/>
            <person name="Anderluh G."/>
            <person name="Asadollahi M."/>
            <person name="Askin M."/>
            <person name="Barry K."/>
            <person name="Battaglia E."/>
            <person name="Bayram O."/>
            <person name="Benocci T."/>
            <person name="Braus-Stromeyer S.A."/>
            <person name="Caldana C."/>
            <person name="Canovas D."/>
            <person name="Cerqueira G.C."/>
            <person name="Chen F."/>
            <person name="Chen W."/>
            <person name="Choi C."/>
            <person name="Clum A."/>
            <person name="Dos Santos R.A."/>
            <person name="Damasio A.R."/>
            <person name="Diallinas G."/>
            <person name="Emri T."/>
            <person name="Fekete E."/>
            <person name="Flipphi M."/>
            <person name="Freyberg S."/>
            <person name="Gallo A."/>
            <person name="Gournas C."/>
            <person name="Habgood R."/>
            <person name="Hainaut M."/>
            <person name="Harispe M.L."/>
            <person name="Henrissat B."/>
            <person name="Hilden K.S."/>
            <person name="Hope R."/>
            <person name="Hossain A."/>
            <person name="Karabika E."/>
            <person name="Karaffa L."/>
            <person name="Karanyi Z."/>
            <person name="Krasevec N."/>
            <person name="Kuo A."/>
            <person name="Kusch H."/>
            <person name="LaButti K."/>
            <person name="Lagendijk E.L."/>
            <person name="Lapidus A."/>
            <person name="Levasseur A."/>
            <person name="Lindquist E."/>
            <person name="Lipzen A."/>
            <person name="Logrieco A.F."/>
            <person name="MacCabe A."/>
            <person name="Maekelae M.R."/>
            <person name="Malavazi I."/>
            <person name="Melin P."/>
            <person name="Meyer V."/>
            <person name="Mielnichuk N."/>
            <person name="Miskei M."/>
            <person name="Molnar A.P."/>
            <person name="Mule G."/>
            <person name="Ngan C.Y."/>
            <person name="Orejas M."/>
            <person name="Orosz E."/>
            <person name="Ouedraogo J.P."/>
            <person name="Overkamp K.M."/>
            <person name="Park H.-S."/>
            <person name="Perrone G."/>
            <person name="Piumi F."/>
            <person name="Punt P.J."/>
            <person name="Ram A.F."/>
            <person name="Ramon A."/>
            <person name="Rauscher S."/>
            <person name="Record E."/>
            <person name="Riano-Pachon D.M."/>
            <person name="Robert V."/>
            <person name="Roehrig J."/>
            <person name="Ruller R."/>
            <person name="Salamov A."/>
            <person name="Salih N.S."/>
            <person name="Samson R.A."/>
            <person name="Sandor E."/>
            <person name="Sanguinetti M."/>
            <person name="Schuetze T."/>
            <person name="Sepcic K."/>
            <person name="Shelest E."/>
            <person name="Sherlock G."/>
            <person name="Sophianopoulou V."/>
            <person name="Squina F.M."/>
            <person name="Sun H."/>
            <person name="Susca A."/>
            <person name="Todd R.B."/>
            <person name="Tsang A."/>
            <person name="Unkles S.E."/>
            <person name="van de Wiele N."/>
            <person name="van Rossen-Uffink D."/>
            <person name="Oliveira J.V."/>
            <person name="Vesth T.C."/>
            <person name="Visser J."/>
            <person name="Yu J.-H."/>
            <person name="Zhou M."/>
            <person name="Andersen M.R."/>
            <person name="Archer D.B."/>
            <person name="Baker S.E."/>
            <person name="Benoit I."/>
            <person name="Brakhage A.A."/>
            <person name="Braus G.H."/>
            <person name="Fischer R."/>
            <person name="Frisvad J.C."/>
            <person name="Goldman G.H."/>
            <person name="Houbraken J."/>
            <person name="Oakley B."/>
            <person name="Pocsi I."/>
            <person name="Scazzocchio C."/>
            <person name="Seiboth B."/>
            <person name="vanKuyk P.A."/>
            <person name="Wortman J."/>
            <person name="Dyer P.S."/>
            <person name="Grigoriev I.V."/>
        </authorList>
    </citation>
    <scope>NUCLEOTIDE SEQUENCE [LARGE SCALE GENOMIC DNA]</scope>
    <source>
        <strain evidence="3">CBS 516.65</strain>
    </source>
</reference>
<feature type="compositionally biased region" description="Low complexity" evidence="1">
    <location>
        <begin position="346"/>
        <end position="358"/>
    </location>
</feature>
<dbReference type="InterPro" id="IPR036915">
    <property type="entry name" value="Cyclin-like_sf"/>
</dbReference>
<evidence type="ECO:0000313" key="2">
    <source>
        <dbReference type="EMBL" id="OJJ85737.1"/>
    </source>
</evidence>
<dbReference type="SUPFAM" id="SSF47954">
    <property type="entry name" value="Cyclin-like"/>
    <property type="match status" value="1"/>
</dbReference>
<dbReference type="GO" id="GO:0016538">
    <property type="term" value="F:cyclin-dependent protein serine/threonine kinase regulator activity"/>
    <property type="evidence" value="ECO:0007669"/>
    <property type="project" value="TreeGrafter"/>
</dbReference>
<feature type="compositionally biased region" description="Polar residues" evidence="1">
    <location>
        <begin position="384"/>
        <end position="402"/>
    </location>
</feature>
<sequence length="491" mass="54600">MPSFFAPGLQGLPPTPPHILGGAGMENEPPFYVVGQSAFPPRYSQNGCEFIEQYSQSTGYAKTGPMNLHAQSAHPRDLASATAAAHPAMAPQFSQPMFGPMATANVLPPIRNNVQLPPMENAISQQYGRQDMMAPSDRLRKEEKPTGGVAAYLDYEMDQMSDFVAEMAQGMYDLYITKINLSDIDFARSVCPGTSVPPQFRKYVYQILSSTRLPSSTILLGLYYLACRMRMLSAKKVYAAGSGQVYRMLTVALLLGSKFLDDNTFQNKSWAEVSNIPVAELNSMELDWLFAFEWKIHDRIHDKQDGFDSWLLHWKTWRTKAAVRAQESRTVLAPIDTNITRGPMISHNSSRSSSSSSNKQPLMSPEGPIPPQYQRRSPLENSWLNPTASEYSPPSAPQSGPTTPDYYSANPWAYANAPYSRAWMPPQQSYLPPSTSRSQVPSYHHTPSYGLPFAQSVWTGHGSSCACMYCAKQMDHYMFSNAFGAMQPIMA</sequence>
<name>A0A1L9VP85_ASPGL</name>
<dbReference type="GO" id="GO:0000307">
    <property type="term" value="C:cyclin-dependent protein kinase holoenzyme complex"/>
    <property type="evidence" value="ECO:0007669"/>
    <property type="project" value="TreeGrafter"/>
</dbReference>
<protein>
    <recommendedName>
        <fullName evidence="4">Cyclin N-terminal domain-containing protein</fullName>
    </recommendedName>
</protein>
<dbReference type="InterPro" id="IPR013922">
    <property type="entry name" value="Cyclin_PHO80-like"/>
</dbReference>
<proteinExistence type="predicted"/>
<dbReference type="Pfam" id="PF08613">
    <property type="entry name" value="Cyclin"/>
    <property type="match status" value="1"/>
</dbReference>